<dbReference type="Gene3D" id="1.10.10.60">
    <property type="entry name" value="Homeodomain-like"/>
    <property type="match status" value="2"/>
</dbReference>
<evidence type="ECO:0000313" key="7">
    <source>
        <dbReference type="Proteomes" id="UP001152888"/>
    </source>
</evidence>
<reference evidence="6" key="1">
    <citation type="submission" date="2022-03" db="EMBL/GenBank/DDBJ databases">
        <authorList>
            <person name="Sayadi A."/>
        </authorList>
    </citation>
    <scope>NUCLEOTIDE SEQUENCE</scope>
</reference>
<comment type="subcellular location">
    <subcellularLocation>
        <location evidence="1">Nucleus</location>
    </subcellularLocation>
</comment>
<keyword evidence="7" id="KW-1185">Reference proteome</keyword>
<feature type="compositionally biased region" description="Low complexity" evidence="4">
    <location>
        <begin position="106"/>
        <end position="125"/>
    </location>
</feature>
<feature type="domain" description="Brinker DNA-binding" evidence="5">
    <location>
        <begin position="23"/>
        <end position="78"/>
    </location>
</feature>
<comment type="caution">
    <text evidence="6">The sequence shown here is derived from an EMBL/GenBank/DDBJ whole genome shotgun (WGS) entry which is preliminary data.</text>
</comment>
<protein>
    <recommendedName>
        <fullName evidence="5">Brinker DNA-binding domain-containing protein</fullName>
    </recommendedName>
</protein>
<feature type="region of interest" description="Disordered" evidence="4">
    <location>
        <begin position="1"/>
        <end position="24"/>
    </location>
</feature>
<keyword evidence="2" id="KW-0238">DNA-binding</keyword>
<dbReference type="AlphaFoldDB" id="A0A9P0NYY1"/>
<proteinExistence type="predicted"/>
<gene>
    <name evidence="6" type="ORF">ACAOBT_LOCUS4824</name>
</gene>
<dbReference type="GO" id="GO:0005634">
    <property type="term" value="C:nucleus"/>
    <property type="evidence" value="ECO:0007669"/>
    <property type="project" value="UniProtKB-SubCell"/>
</dbReference>
<dbReference type="InterPro" id="IPR009057">
    <property type="entry name" value="Homeodomain-like_sf"/>
</dbReference>
<feature type="region of interest" description="Disordered" evidence="4">
    <location>
        <begin position="78"/>
        <end position="140"/>
    </location>
</feature>
<dbReference type="Pfam" id="PF09607">
    <property type="entry name" value="BrkDBD"/>
    <property type="match status" value="2"/>
</dbReference>
<feature type="coiled-coil region" evidence="3">
    <location>
        <begin position="401"/>
        <end position="428"/>
    </location>
</feature>
<dbReference type="InterPro" id="IPR051839">
    <property type="entry name" value="RD_transcriptional_regulator"/>
</dbReference>
<feature type="region of interest" description="Disordered" evidence="4">
    <location>
        <begin position="241"/>
        <end position="262"/>
    </location>
</feature>
<evidence type="ECO:0000313" key="6">
    <source>
        <dbReference type="EMBL" id="CAH1962721.1"/>
    </source>
</evidence>
<dbReference type="SUPFAM" id="SSF46689">
    <property type="entry name" value="Homeodomain-like"/>
    <property type="match status" value="1"/>
</dbReference>
<organism evidence="6 7">
    <name type="scientific">Acanthoscelides obtectus</name>
    <name type="common">Bean weevil</name>
    <name type="synonym">Bruchus obtectus</name>
    <dbReference type="NCBI Taxonomy" id="200917"/>
    <lineage>
        <taxon>Eukaryota</taxon>
        <taxon>Metazoa</taxon>
        <taxon>Ecdysozoa</taxon>
        <taxon>Arthropoda</taxon>
        <taxon>Hexapoda</taxon>
        <taxon>Insecta</taxon>
        <taxon>Pterygota</taxon>
        <taxon>Neoptera</taxon>
        <taxon>Endopterygota</taxon>
        <taxon>Coleoptera</taxon>
        <taxon>Polyphaga</taxon>
        <taxon>Cucujiformia</taxon>
        <taxon>Chrysomeloidea</taxon>
        <taxon>Chrysomelidae</taxon>
        <taxon>Bruchinae</taxon>
        <taxon>Bruchini</taxon>
        <taxon>Acanthoscelides</taxon>
    </lineage>
</organism>
<evidence type="ECO:0000256" key="1">
    <source>
        <dbReference type="ARBA" id="ARBA00004123"/>
    </source>
</evidence>
<feature type="domain" description="Brinker DNA-binding" evidence="5">
    <location>
        <begin position="369"/>
        <end position="420"/>
    </location>
</feature>
<dbReference type="OrthoDB" id="7764420at2759"/>
<dbReference type="GO" id="GO:0003677">
    <property type="term" value="F:DNA binding"/>
    <property type="evidence" value="ECO:0007669"/>
    <property type="project" value="UniProtKB-KW"/>
</dbReference>
<dbReference type="Proteomes" id="UP001152888">
    <property type="component" value="Unassembled WGS sequence"/>
</dbReference>
<evidence type="ECO:0000256" key="2">
    <source>
        <dbReference type="ARBA" id="ARBA00023125"/>
    </source>
</evidence>
<sequence length="478" mass="53099">MAHGVSSMLKRPCKSENGGKGIGSRRIFAPHFKLQVLDSYRNDADCKGNQRATARKYGIHRRQIQKWLQAENTLRNSVKDKEKASSLNGCRQPDVGLESAAARPSQPLAHQQQPPQPQRVPALPASVPIAPPAPTSSQAPLDFTVHNRCLRTSPTVADSPSPVPCTLYPSPPPLMAPAVANMHCPMDLSLKKEPPATMGYCFTAGMLPPGGVCMPLTPPPSSAGSTDSCCRDDTWSTIPKTDPDVWDLSTKGQKRKCSSPPPDTKTVKLFKPYLDVIKDSTEDSVKSEPSPACPDDSGMPTCCSIPTSTDTYYFNNNYACDAECNYTLHELKPYYYYCRDYCPCDYDLGGCYYDELGYGPHGMGVVKPRQRYSLDFKLSAIDCYYQDSVCKGNQRAVANKYNIHRRQVQKWLKQAEELRTKNESMKQIHAVRKKNVSGVCSGCSREVHPSIRKTCLWLFKSFPRHMALGLTNILLNFI</sequence>
<keyword evidence="3" id="KW-0175">Coiled coil</keyword>
<evidence type="ECO:0000259" key="5">
    <source>
        <dbReference type="Pfam" id="PF09607"/>
    </source>
</evidence>
<dbReference type="InterPro" id="IPR018586">
    <property type="entry name" value="Brinker_DNA-bd"/>
</dbReference>
<accession>A0A9P0NYY1</accession>
<dbReference type="EMBL" id="CAKOFQ010006703">
    <property type="protein sequence ID" value="CAH1962721.1"/>
    <property type="molecule type" value="Genomic_DNA"/>
</dbReference>
<evidence type="ECO:0000256" key="4">
    <source>
        <dbReference type="SAM" id="MobiDB-lite"/>
    </source>
</evidence>
<name>A0A9P0NYY1_ACAOB</name>
<dbReference type="PANTHER" id="PTHR33215:SF13">
    <property type="entry name" value="PROTEIN DISTAL ANTENNA"/>
    <property type="match status" value="1"/>
</dbReference>
<dbReference type="PANTHER" id="PTHR33215">
    <property type="entry name" value="PROTEIN DISTAL ANTENNA"/>
    <property type="match status" value="1"/>
</dbReference>
<evidence type="ECO:0000256" key="3">
    <source>
        <dbReference type="SAM" id="Coils"/>
    </source>
</evidence>